<sequence length="408" mass="48178">MHPVENKILNYLLDKYENSKLSRGENQRAIHIAFPFNKKTMPKYFDESSLEIETIHAAAEQMEREGLVAIAWKNQKPGYIIEKLVLCEDHVEEAYERLGRKPKREAEARTKQILEQFYQKTQGEITRSFLSRMITRLESEQSVKEYLDIMDHRKTEQLIDTLDKVEQNRKECYIREFSIEHFHDSKVFETLIPKICKIFREENEELTGFENEEILAEYQIYKTPGYVYMKGNVQIYSAGKQAADISAFPEGIAVAVGSEEDVPDICPDQTIDKVFTIENLTSFYRFKQEHSLVIYLGGYHNRSRRNLLMQIYQKLPDAQYYHFGDLDAGGFYILEHLKRKTGIPFQMFQMDIETLKKYEDYAKPLTENDKKRLMQLEKMELPDEERKLITYMLQKGIKLEQECISESQ</sequence>
<dbReference type="Proteomes" id="UP000049828">
    <property type="component" value="Unassembled WGS sequence"/>
</dbReference>
<evidence type="ECO:0000313" key="2">
    <source>
        <dbReference type="EMBL" id="CRL32485.1"/>
    </source>
</evidence>
<accession>A0A0M6WCV6</accession>
<proteinExistence type="predicted"/>
<keyword evidence="3" id="KW-1185">Reference proteome</keyword>
<reference evidence="3" key="1">
    <citation type="submission" date="2015-05" db="EMBL/GenBank/DDBJ databases">
        <authorList>
            <consortium name="Pathogen Informatics"/>
        </authorList>
    </citation>
    <scope>NUCLEOTIDE SEQUENCE [LARGE SCALE GENOMIC DNA]</scope>
    <source>
        <strain evidence="3">L1-83</strain>
    </source>
</reference>
<dbReference type="Gene3D" id="3.40.1360.10">
    <property type="match status" value="1"/>
</dbReference>
<dbReference type="AlphaFoldDB" id="A0A0M6WCV6"/>
<gene>
    <name evidence="2" type="ORF">RIL183_13161</name>
</gene>
<dbReference type="GO" id="GO:0005694">
    <property type="term" value="C:chromosome"/>
    <property type="evidence" value="ECO:0007669"/>
    <property type="project" value="InterPro"/>
</dbReference>
<name>A0A0M6WCV6_9FIRM</name>
<dbReference type="InterPro" id="IPR024534">
    <property type="entry name" value="JetD_C"/>
</dbReference>
<evidence type="ECO:0000259" key="1">
    <source>
        <dbReference type="Pfam" id="PF09983"/>
    </source>
</evidence>
<organism evidence="2 3">
    <name type="scientific">Roseburia inulinivorans</name>
    <dbReference type="NCBI Taxonomy" id="360807"/>
    <lineage>
        <taxon>Bacteria</taxon>
        <taxon>Bacillati</taxon>
        <taxon>Bacillota</taxon>
        <taxon>Clostridia</taxon>
        <taxon>Lachnospirales</taxon>
        <taxon>Lachnospiraceae</taxon>
        <taxon>Roseburia</taxon>
    </lineage>
</organism>
<dbReference type="SUPFAM" id="SSF56726">
    <property type="entry name" value="DNA topoisomerase IV, alpha subunit"/>
    <property type="match status" value="1"/>
</dbReference>
<dbReference type="OrthoDB" id="186173at2"/>
<dbReference type="Pfam" id="PF09983">
    <property type="entry name" value="JetD_C"/>
    <property type="match status" value="1"/>
</dbReference>
<dbReference type="RefSeq" id="WP_055039044.1">
    <property type="nucleotide sequence ID" value="NZ_CVRS01000014.1"/>
</dbReference>
<feature type="domain" description="Wadjet protein JetD C-terminal" evidence="1">
    <location>
        <begin position="269"/>
        <end position="405"/>
    </location>
</feature>
<evidence type="ECO:0000313" key="3">
    <source>
        <dbReference type="Proteomes" id="UP000049828"/>
    </source>
</evidence>
<dbReference type="STRING" id="360807.ERS852392_01261"/>
<dbReference type="InterPro" id="IPR036078">
    <property type="entry name" value="Spo11/TopoVI_A_sf"/>
</dbReference>
<dbReference type="EMBL" id="CVRS01000014">
    <property type="protein sequence ID" value="CRL32485.1"/>
    <property type="molecule type" value="Genomic_DNA"/>
</dbReference>
<protein>
    <recommendedName>
        <fullName evidence="1">Wadjet protein JetD C-terminal domain-containing protein</fullName>
    </recommendedName>
</protein>
<dbReference type="GO" id="GO:0003677">
    <property type="term" value="F:DNA binding"/>
    <property type="evidence" value="ECO:0007669"/>
    <property type="project" value="InterPro"/>
</dbReference>